<dbReference type="InterPro" id="IPR034660">
    <property type="entry name" value="DinB/YfiT-like"/>
</dbReference>
<name>A0A4U1CEA9_9SPHI</name>
<organism evidence="2 3">
    <name type="scientific">Pedobacter polaris</name>
    <dbReference type="NCBI Taxonomy" id="2571273"/>
    <lineage>
        <taxon>Bacteria</taxon>
        <taxon>Pseudomonadati</taxon>
        <taxon>Bacteroidota</taxon>
        <taxon>Sphingobacteriia</taxon>
        <taxon>Sphingobacteriales</taxon>
        <taxon>Sphingobacteriaceae</taxon>
        <taxon>Pedobacter</taxon>
    </lineage>
</organism>
<dbReference type="RefSeq" id="WP_136844163.1">
    <property type="nucleotide sequence ID" value="NZ_SWBR01000006.1"/>
</dbReference>
<keyword evidence="3" id="KW-1185">Reference proteome</keyword>
<dbReference type="Pfam" id="PF12867">
    <property type="entry name" value="DinB_2"/>
    <property type="match status" value="1"/>
</dbReference>
<dbReference type="Gene3D" id="1.20.120.450">
    <property type="entry name" value="dinb family like domain"/>
    <property type="match status" value="1"/>
</dbReference>
<dbReference type="EMBL" id="SWBR01000006">
    <property type="protein sequence ID" value="TKC04792.1"/>
    <property type="molecule type" value="Genomic_DNA"/>
</dbReference>
<reference evidence="2 3" key="1">
    <citation type="submission" date="2019-04" db="EMBL/GenBank/DDBJ databases">
        <title>Pedobacter sp. RP-3-22 sp. nov., isolated from Arctic soil.</title>
        <authorList>
            <person name="Dahal R.H."/>
            <person name="Kim D.-U."/>
        </authorList>
    </citation>
    <scope>NUCLEOTIDE SEQUENCE [LARGE SCALE GENOMIC DNA]</scope>
    <source>
        <strain evidence="2 3">RP-3-22</strain>
    </source>
</reference>
<evidence type="ECO:0000313" key="3">
    <source>
        <dbReference type="Proteomes" id="UP000309488"/>
    </source>
</evidence>
<evidence type="ECO:0000313" key="2">
    <source>
        <dbReference type="EMBL" id="TKC04792.1"/>
    </source>
</evidence>
<accession>A0A4U1CEA9</accession>
<evidence type="ECO:0000259" key="1">
    <source>
        <dbReference type="Pfam" id="PF12867"/>
    </source>
</evidence>
<dbReference type="AlphaFoldDB" id="A0A4U1CEA9"/>
<dbReference type="SUPFAM" id="SSF109854">
    <property type="entry name" value="DinB/YfiT-like putative metalloenzymes"/>
    <property type="match status" value="1"/>
</dbReference>
<proteinExistence type="predicted"/>
<protein>
    <submittedName>
        <fullName evidence="2">DinB family protein</fullName>
    </submittedName>
</protein>
<sequence>MIDLVDELKKAYTGDAWHGNNTLSLLLTANPAKVFTHPIPNAHSIAELVLHLTAWTEEVVDRISGQGAKEPAKGDWPETKEMSESQWQSILEEFKTANDKLIELVNIFQPSQWSNDVKDERDRELGAGVNNAQLINGLIQHHAYHSGQIALLLKF</sequence>
<dbReference type="InterPro" id="IPR024775">
    <property type="entry name" value="DinB-like"/>
</dbReference>
<dbReference type="Proteomes" id="UP000309488">
    <property type="component" value="Unassembled WGS sequence"/>
</dbReference>
<gene>
    <name evidence="2" type="ORF">FA048_19115</name>
</gene>
<dbReference type="OrthoDB" id="9814103at2"/>
<comment type="caution">
    <text evidence="2">The sequence shown here is derived from an EMBL/GenBank/DDBJ whole genome shotgun (WGS) entry which is preliminary data.</text>
</comment>
<feature type="domain" description="DinB-like" evidence="1">
    <location>
        <begin position="18"/>
        <end position="149"/>
    </location>
</feature>